<evidence type="ECO:0008006" key="3">
    <source>
        <dbReference type="Google" id="ProtNLM"/>
    </source>
</evidence>
<evidence type="ECO:0000313" key="1">
    <source>
        <dbReference type="EMBL" id="WCZ33647.1"/>
    </source>
</evidence>
<organism evidence="1 2">
    <name type="scientific">Corynebacterium ihumii</name>
    <dbReference type="NCBI Taxonomy" id="1232427"/>
    <lineage>
        <taxon>Bacteria</taxon>
        <taxon>Bacillati</taxon>
        <taxon>Actinomycetota</taxon>
        <taxon>Actinomycetes</taxon>
        <taxon>Mycobacteriales</taxon>
        <taxon>Corynebacteriaceae</taxon>
        <taxon>Corynebacterium</taxon>
    </lineage>
</organism>
<keyword evidence="2" id="KW-1185">Reference proteome</keyword>
<gene>
    <name evidence="1" type="ORF">CIHUM_00995</name>
</gene>
<protein>
    <recommendedName>
        <fullName evidence="3">Helix-turn-helix domain-containing protein</fullName>
    </recommendedName>
</protein>
<proteinExistence type="predicted"/>
<name>A0ABY7UDV0_9CORY</name>
<sequence length="204" mass="22459">MIVDDLGRNLHWLSVRADLVDDLLFPRQASSGENAGKPPARRKSKPPLVVDVADFIRDGENMLGFWCGRLVESCPEVGRPPASRRMSARAAWLGGHVPELEAMPWVEMMAGEVASLSAMVMDLVDPLPAASDPEPIEEGTTREIAGWLRHLGWPTSRTTIRRWVESGQLPARLLLDGRVVVRLDDALDLAKRHGFMGGPPRTVS</sequence>
<evidence type="ECO:0000313" key="2">
    <source>
        <dbReference type="Proteomes" id="UP001220577"/>
    </source>
</evidence>
<accession>A0ABY7UDV0</accession>
<dbReference type="EMBL" id="CP063190">
    <property type="protein sequence ID" value="WCZ33647.1"/>
    <property type="molecule type" value="Genomic_DNA"/>
</dbReference>
<reference evidence="1 2" key="1">
    <citation type="submission" date="2020-10" db="EMBL/GenBank/DDBJ databases">
        <title>Complete genome sequence of Corynebacterium ihumii DSM 45751.</title>
        <authorList>
            <person name="Ruckert C."/>
            <person name="Albersmeier A."/>
            <person name="Busche T."/>
            <person name="Jaenicke S."/>
            <person name="Winkler A."/>
            <person name="Friethjonsson O.H."/>
            <person name="Hreggviethsson G.O."/>
            <person name="Lambert C."/>
            <person name="Badcock D."/>
            <person name="Bernaerts K."/>
            <person name="Anne J."/>
            <person name="Economou A."/>
            <person name="Kalinowski J."/>
        </authorList>
    </citation>
    <scope>NUCLEOTIDE SEQUENCE [LARGE SCALE GENOMIC DNA]</scope>
    <source>
        <strain evidence="1 2">DSM 45751</strain>
    </source>
</reference>
<dbReference type="Proteomes" id="UP001220577">
    <property type="component" value="Chromosome"/>
</dbReference>